<keyword evidence="1" id="KW-1133">Transmembrane helix</keyword>
<comment type="caution">
    <text evidence="2">The sequence shown here is derived from an EMBL/GenBank/DDBJ whole genome shotgun (WGS) entry which is preliminary data.</text>
</comment>
<dbReference type="AlphaFoldDB" id="A0A7V2F6G4"/>
<dbReference type="EMBL" id="DSGB01000004">
    <property type="protein sequence ID" value="HER95903.1"/>
    <property type="molecule type" value="Genomic_DNA"/>
</dbReference>
<protein>
    <submittedName>
        <fullName evidence="2">Uncharacterized protein</fullName>
    </submittedName>
</protein>
<evidence type="ECO:0000313" key="2">
    <source>
        <dbReference type="EMBL" id="HER95903.1"/>
    </source>
</evidence>
<feature type="transmembrane region" description="Helical" evidence="1">
    <location>
        <begin position="20"/>
        <end position="45"/>
    </location>
</feature>
<organism evidence="2">
    <name type="scientific">Rhodothermus marinus</name>
    <name type="common">Rhodothermus obamensis</name>
    <dbReference type="NCBI Taxonomy" id="29549"/>
    <lineage>
        <taxon>Bacteria</taxon>
        <taxon>Pseudomonadati</taxon>
        <taxon>Rhodothermota</taxon>
        <taxon>Rhodothermia</taxon>
        <taxon>Rhodothermales</taxon>
        <taxon>Rhodothermaceae</taxon>
        <taxon>Rhodothermus</taxon>
    </lineage>
</organism>
<evidence type="ECO:0000256" key="1">
    <source>
        <dbReference type="SAM" id="Phobius"/>
    </source>
</evidence>
<proteinExistence type="predicted"/>
<reference evidence="2" key="1">
    <citation type="journal article" date="2020" name="mSystems">
        <title>Genome- and Community-Level Interaction Insights into Carbon Utilization and Element Cycling Functions of Hydrothermarchaeota in Hydrothermal Sediment.</title>
        <authorList>
            <person name="Zhou Z."/>
            <person name="Liu Y."/>
            <person name="Xu W."/>
            <person name="Pan J."/>
            <person name="Luo Z.H."/>
            <person name="Li M."/>
        </authorList>
    </citation>
    <scope>NUCLEOTIDE SEQUENCE [LARGE SCALE GENOMIC DNA]</scope>
    <source>
        <strain evidence="2">SpSt-143</strain>
    </source>
</reference>
<sequence length="67" mass="7638">MQLKRHVSELQNRPSSSRQVSLGLTLHKMILIAEGFLSMGVLLGWHFRRKRADAPVWVEALSGKKQL</sequence>
<keyword evidence="1" id="KW-0812">Transmembrane</keyword>
<accession>A0A7V2F6G4</accession>
<gene>
    <name evidence="2" type="ORF">ENO59_05230</name>
</gene>
<keyword evidence="1" id="KW-0472">Membrane</keyword>
<name>A0A7V2F6G4_RHOMR</name>